<comment type="caution">
    <text evidence="3">The sequence shown here is derived from an EMBL/GenBank/DDBJ whole genome shotgun (WGS) entry which is preliminary data.</text>
</comment>
<reference evidence="4" key="1">
    <citation type="journal article" date="2019" name="Int. J. Syst. Evol. Microbiol.">
        <title>The Global Catalogue of Microorganisms (GCM) 10K type strain sequencing project: providing services to taxonomists for standard genome sequencing and annotation.</title>
        <authorList>
            <consortium name="The Broad Institute Genomics Platform"/>
            <consortium name="The Broad Institute Genome Sequencing Center for Infectious Disease"/>
            <person name="Wu L."/>
            <person name="Ma J."/>
        </authorList>
    </citation>
    <scope>NUCLEOTIDE SEQUENCE [LARGE SCALE GENOMIC DNA]</scope>
    <source>
        <strain evidence="4">JCM 32206</strain>
    </source>
</reference>
<dbReference type="InterPro" id="IPR016032">
    <property type="entry name" value="Sig_transdc_resp-reg_C-effctor"/>
</dbReference>
<dbReference type="SUPFAM" id="SSF49879">
    <property type="entry name" value="SMAD/FHA domain"/>
    <property type="match status" value="1"/>
</dbReference>
<dbReference type="PANTHER" id="PTHR23308">
    <property type="entry name" value="NUCLEAR INHIBITOR OF PROTEIN PHOSPHATASE-1"/>
    <property type="match status" value="1"/>
</dbReference>
<organism evidence="3 4">
    <name type="scientific">Rhodococcus olei</name>
    <dbReference type="NCBI Taxonomy" id="2161675"/>
    <lineage>
        <taxon>Bacteria</taxon>
        <taxon>Bacillati</taxon>
        <taxon>Actinomycetota</taxon>
        <taxon>Actinomycetes</taxon>
        <taxon>Mycobacteriales</taxon>
        <taxon>Nocardiaceae</taxon>
        <taxon>Rhodococcus</taxon>
    </lineage>
</organism>
<dbReference type="RefSeq" id="WP_345349340.1">
    <property type="nucleotide sequence ID" value="NZ_BAABFB010000063.1"/>
</dbReference>
<dbReference type="Gene3D" id="1.10.10.10">
    <property type="entry name" value="Winged helix-like DNA-binding domain superfamily/Winged helix DNA-binding domain"/>
    <property type="match status" value="1"/>
</dbReference>
<dbReference type="PROSITE" id="PS50006">
    <property type="entry name" value="FHA_DOMAIN"/>
    <property type="match status" value="1"/>
</dbReference>
<gene>
    <name evidence="3" type="ORF">GCM10023094_40640</name>
</gene>
<proteinExistence type="predicted"/>
<evidence type="ECO:0000313" key="4">
    <source>
        <dbReference type="Proteomes" id="UP001501183"/>
    </source>
</evidence>
<dbReference type="InterPro" id="IPR000253">
    <property type="entry name" value="FHA_dom"/>
</dbReference>
<dbReference type="SMART" id="SM00240">
    <property type="entry name" value="FHA"/>
    <property type="match status" value="1"/>
</dbReference>
<evidence type="ECO:0000313" key="3">
    <source>
        <dbReference type="EMBL" id="GAA4485596.1"/>
    </source>
</evidence>
<dbReference type="EMBL" id="BAABFB010000063">
    <property type="protein sequence ID" value="GAA4485596.1"/>
    <property type="molecule type" value="Genomic_DNA"/>
</dbReference>
<dbReference type="CDD" id="cd00060">
    <property type="entry name" value="FHA"/>
    <property type="match status" value="1"/>
</dbReference>
<keyword evidence="1" id="KW-0597">Phosphoprotein</keyword>
<dbReference type="Pfam" id="PF00196">
    <property type="entry name" value="GerE"/>
    <property type="match status" value="1"/>
</dbReference>
<name>A0ABP8PCY2_9NOCA</name>
<dbReference type="Pfam" id="PF00498">
    <property type="entry name" value="FHA"/>
    <property type="match status" value="1"/>
</dbReference>
<dbReference type="InterPro" id="IPR008984">
    <property type="entry name" value="SMAD_FHA_dom_sf"/>
</dbReference>
<keyword evidence="4" id="KW-1185">Reference proteome</keyword>
<dbReference type="InterPro" id="IPR036388">
    <property type="entry name" value="WH-like_DNA-bd_sf"/>
</dbReference>
<protein>
    <recommendedName>
        <fullName evidence="2">FHA domain-containing protein</fullName>
    </recommendedName>
</protein>
<sequence length="211" mass="23766">MNHPVPHHEYLPSLRYTDLEGRPHERALPEDRPQLTLGRAPEADVVLHWDTNVSRLHATIERIAAQWTIVDDGLSRNGTFVNGERITGRRRLRSGDHIRVGSSVLTFRFPENVSGDMTGVADAMPTRTSLTEAQRAVLLELCRPYKRPTTYANPASNQQIAARLFLSVETVKTHLRALFGKFAVEDLPQNAKRARLVERAMQSGVVTDRDL</sequence>
<dbReference type="InterPro" id="IPR000792">
    <property type="entry name" value="Tscrpt_reg_LuxR_C"/>
</dbReference>
<evidence type="ECO:0000256" key="1">
    <source>
        <dbReference type="ARBA" id="ARBA00022553"/>
    </source>
</evidence>
<dbReference type="Proteomes" id="UP001501183">
    <property type="component" value="Unassembled WGS sequence"/>
</dbReference>
<dbReference type="SMART" id="SM00421">
    <property type="entry name" value="HTH_LUXR"/>
    <property type="match status" value="1"/>
</dbReference>
<dbReference type="Gene3D" id="2.60.200.20">
    <property type="match status" value="1"/>
</dbReference>
<accession>A0ABP8PCY2</accession>
<dbReference type="InterPro" id="IPR050923">
    <property type="entry name" value="Cell_Proc_Reg/RNA_Proc"/>
</dbReference>
<evidence type="ECO:0000259" key="2">
    <source>
        <dbReference type="PROSITE" id="PS50006"/>
    </source>
</evidence>
<feature type="domain" description="FHA" evidence="2">
    <location>
        <begin position="35"/>
        <end position="86"/>
    </location>
</feature>
<dbReference type="SUPFAM" id="SSF46894">
    <property type="entry name" value="C-terminal effector domain of the bipartite response regulators"/>
    <property type="match status" value="1"/>
</dbReference>